<comment type="caution">
    <text evidence="9">The sequence shown here is derived from an EMBL/GenBank/DDBJ whole genome shotgun (WGS) entry which is preliminary data.</text>
</comment>
<dbReference type="CDD" id="cd11304">
    <property type="entry name" value="Cadherin_repeat"/>
    <property type="match status" value="1"/>
</dbReference>
<dbReference type="PROSITE" id="PS50268">
    <property type="entry name" value="CADHERIN_2"/>
    <property type="match status" value="1"/>
</dbReference>
<evidence type="ECO:0000313" key="10">
    <source>
        <dbReference type="Proteomes" id="UP001266305"/>
    </source>
</evidence>
<keyword evidence="10" id="KW-1185">Reference proteome</keyword>
<dbReference type="PANTHER" id="PTHR24027">
    <property type="entry name" value="CADHERIN-23"/>
    <property type="match status" value="1"/>
</dbReference>
<dbReference type="Pfam" id="PF00028">
    <property type="entry name" value="Cadherin"/>
    <property type="match status" value="1"/>
</dbReference>
<evidence type="ECO:0000256" key="5">
    <source>
        <dbReference type="ARBA" id="ARBA00023136"/>
    </source>
</evidence>
<protein>
    <submittedName>
        <fullName evidence="9">Cadherin-19</fullName>
    </submittedName>
</protein>
<gene>
    <name evidence="9" type="primary">CDH19_2</name>
    <name evidence="9" type="ORF">P7K49_027995</name>
</gene>
<evidence type="ECO:0000256" key="3">
    <source>
        <dbReference type="ARBA" id="ARBA00022837"/>
    </source>
</evidence>
<dbReference type="PANTHER" id="PTHR24027:SF323">
    <property type="entry name" value="CADHERIN-19"/>
    <property type="match status" value="1"/>
</dbReference>
<evidence type="ECO:0000256" key="4">
    <source>
        <dbReference type="ARBA" id="ARBA00022889"/>
    </source>
</evidence>
<dbReference type="InterPro" id="IPR015919">
    <property type="entry name" value="Cadherin-like_sf"/>
</dbReference>
<dbReference type="Gene3D" id="2.60.40.60">
    <property type="entry name" value="Cadherins"/>
    <property type="match status" value="1"/>
</dbReference>
<keyword evidence="6" id="KW-0325">Glycoprotein</keyword>
<accession>A0ABQ9UB11</accession>
<feature type="non-terminal residue" evidence="9">
    <location>
        <position position="61"/>
    </location>
</feature>
<dbReference type="EMBL" id="JASSZA010000014">
    <property type="protein sequence ID" value="KAK2094257.1"/>
    <property type="molecule type" value="Genomic_DNA"/>
</dbReference>
<feature type="non-terminal residue" evidence="9">
    <location>
        <position position="1"/>
    </location>
</feature>
<evidence type="ECO:0000256" key="6">
    <source>
        <dbReference type="ARBA" id="ARBA00023180"/>
    </source>
</evidence>
<evidence type="ECO:0000313" key="9">
    <source>
        <dbReference type="EMBL" id="KAK2094257.1"/>
    </source>
</evidence>
<dbReference type="SUPFAM" id="SSF49313">
    <property type="entry name" value="Cadherin-like"/>
    <property type="match status" value="1"/>
</dbReference>
<organism evidence="9 10">
    <name type="scientific">Saguinus oedipus</name>
    <name type="common">Cotton-top tamarin</name>
    <name type="synonym">Oedipomidas oedipus</name>
    <dbReference type="NCBI Taxonomy" id="9490"/>
    <lineage>
        <taxon>Eukaryota</taxon>
        <taxon>Metazoa</taxon>
        <taxon>Chordata</taxon>
        <taxon>Craniata</taxon>
        <taxon>Vertebrata</taxon>
        <taxon>Euteleostomi</taxon>
        <taxon>Mammalia</taxon>
        <taxon>Eutheria</taxon>
        <taxon>Euarchontoglires</taxon>
        <taxon>Primates</taxon>
        <taxon>Haplorrhini</taxon>
        <taxon>Platyrrhini</taxon>
        <taxon>Cebidae</taxon>
        <taxon>Callitrichinae</taxon>
        <taxon>Saguinus</taxon>
    </lineage>
</organism>
<comment type="subcellular location">
    <subcellularLocation>
        <location evidence="1">Membrane</location>
    </subcellularLocation>
</comment>
<dbReference type="Proteomes" id="UP001266305">
    <property type="component" value="Unassembled WGS sequence"/>
</dbReference>
<reference evidence="9 10" key="1">
    <citation type="submission" date="2023-05" db="EMBL/GenBank/DDBJ databases">
        <title>B98-5 Cell Line De Novo Hybrid Assembly: An Optical Mapping Approach.</title>
        <authorList>
            <person name="Kananen K."/>
            <person name="Auerbach J.A."/>
            <person name="Kautto E."/>
            <person name="Blachly J.S."/>
        </authorList>
    </citation>
    <scope>NUCLEOTIDE SEQUENCE [LARGE SCALE GENOMIC DNA]</scope>
    <source>
        <strain evidence="9">B95-8</strain>
        <tissue evidence="9">Cell line</tissue>
    </source>
</reference>
<dbReference type="InterPro" id="IPR039808">
    <property type="entry name" value="Cadherin"/>
</dbReference>
<evidence type="ECO:0000259" key="8">
    <source>
        <dbReference type="PROSITE" id="PS50268"/>
    </source>
</evidence>
<dbReference type="InterPro" id="IPR002126">
    <property type="entry name" value="Cadherin-like_dom"/>
</dbReference>
<keyword evidence="5" id="KW-0472">Membrane</keyword>
<evidence type="ECO:0000256" key="2">
    <source>
        <dbReference type="ARBA" id="ARBA00022737"/>
    </source>
</evidence>
<name>A0ABQ9UB11_SAGOE</name>
<keyword evidence="2" id="KW-0677">Repeat</keyword>
<keyword evidence="4" id="KW-0130">Cell adhesion</keyword>
<sequence length="61" mass="6761">LYRLSVSESAPTGTSIGTIMAYDNDIGENAEMEYSIEEDDSQTFDIITNNETQEGIVILKK</sequence>
<evidence type="ECO:0000256" key="7">
    <source>
        <dbReference type="PROSITE-ProRule" id="PRU00043"/>
    </source>
</evidence>
<proteinExistence type="predicted"/>
<feature type="domain" description="Cadherin" evidence="8">
    <location>
        <begin position="2"/>
        <end position="61"/>
    </location>
</feature>
<evidence type="ECO:0000256" key="1">
    <source>
        <dbReference type="ARBA" id="ARBA00004370"/>
    </source>
</evidence>
<keyword evidence="3 7" id="KW-0106">Calcium</keyword>